<sequence>MHVLVTGGAGYIGSHTCLHLLQSGMDVTVIDNFCNSSPEALNRVQALSGRSLHAVQGDVRDAALLDQVFQRGQAIDAVIHFAGLKAVGESVAEPTRYYDNNVAGSLSVIQAMDRASVSTLIFSSTATVYGDPSSEDLPLRETAPCGFTLSPYATSKWMVERCLADLQLAQPHWRIACLRYFNPVGAHHSGRIGENPRGIPNNLVPYISQVALGMREKVSVYGNDYATPDGTGVRDYIHVMDLAEGHGATLEYLGKQPQGTLLTLNLGTGQGASVLDVINTFSAACGRPIPFQVVARRPGDVPVLCADATLANQLLNWQATRSLSQMCHDSWHWQTHNPQGYDT</sequence>
<dbReference type="EC" id="5.1.3.2" evidence="5 10"/>
<name>A0A7G5EDE9_9BURK</name>
<evidence type="ECO:0000256" key="9">
    <source>
        <dbReference type="ARBA" id="ARBA00023235"/>
    </source>
</evidence>
<dbReference type="GO" id="GO:0006012">
    <property type="term" value="P:galactose metabolic process"/>
    <property type="evidence" value="ECO:0007669"/>
    <property type="project" value="UniProtKB-UniPathway"/>
</dbReference>
<comment type="cofactor">
    <cofactor evidence="2 10">
        <name>NAD(+)</name>
        <dbReference type="ChEBI" id="CHEBI:57540"/>
    </cofactor>
</comment>
<dbReference type="CDD" id="cd05247">
    <property type="entry name" value="UDP_G4E_1_SDR_e"/>
    <property type="match status" value="1"/>
</dbReference>
<evidence type="ECO:0000256" key="1">
    <source>
        <dbReference type="ARBA" id="ARBA00000083"/>
    </source>
</evidence>
<comment type="subunit">
    <text evidence="10">Homodimer.</text>
</comment>
<dbReference type="SUPFAM" id="SSF51735">
    <property type="entry name" value="NAD(P)-binding Rossmann-fold domains"/>
    <property type="match status" value="1"/>
</dbReference>
<keyword evidence="13" id="KW-1185">Reference proteome</keyword>
<dbReference type="InterPro" id="IPR036291">
    <property type="entry name" value="NAD(P)-bd_dom_sf"/>
</dbReference>
<dbReference type="Gene3D" id="3.40.50.720">
    <property type="entry name" value="NAD(P)-binding Rossmann-like Domain"/>
    <property type="match status" value="1"/>
</dbReference>
<dbReference type="InterPro" id="IPR001509">
    <property type="entry name" value="Epimerase_deHydtase"/>
</dbReference>
<evidence type="ECO:0000256" key="3">
    <source>
        <dbReference type="ARBA" id="ARBA00004947"/>
    </source>
</evidence>
<comment type="pathway">
    <text evidence="3 10">Carbohydrate metabolism; galactose metabolism.</text>
</comment>
<dbReference type="InterPro" id="IPR005886">
    <property type="entry name" value="UDP_G4E"/>
</dbReference>
<keyword evidence="10" id="KW-0119">Carbohydrate metabolism</keyword>
<evidence type="ECO:0000256" key="7">
    <source>
        <dbReference type="ARBA" id="ARBA00023027"/>
    </source>
</evidence>
<evidence type="ECO:0000256" key="5">
    <source>
        <dbReference type="ARBA" id="ARBA00013189"/>
    </source>
</evidence>
<evidence type="ECO:0000256" key="2">
    <source>
        <dbReference type="ARBA" id="ARBA00001911"/>
    </source>
</evidence>
<gene>
    <name evidence="12" type="primary">galE</name>
    <name evidence="12" type="ORF">HS961_03785</name>
</gene>
<evidence type="ECO:0000256" key="6">
    <source>
        <dbReference type="ARBA" id="ARBA00018569"/>
    </source>
</evidence>
<evidence type="ECO:0000256" key="10">
    <source>
        <dbReference type="RuleBase" id="RU366046"/>
    </source>
</evidence>
<protein>
    <recommendedName>
        <fullName evidence="6 10">UDP-glucose 4-epimerase</fullName>
        <ecNumber evidence="5 10">5.1.3.2</ecNumber>
    </recommendedName>
</protein>
<keyword evidence="8" id="KW-0299">Galactose metabolism</keyword>
<dbReference type="Gene3D" id="3.90.25.10">
    <property type="entry name" value="UDP-galactose 4-epimerase, domain 1"/>
    <property type="match status" value="1"/>
</dbReference>
<keyword evidence="9 10" id="KW-0413">Isomerase</keyword>
<evidence type="ECO:0000313" key="13">
    <source>
        <dbReference type="Proteomes" id="UP000515240"/>
    </source>
</evidence>
<dbReference type="KEGG" id="cpis:HS961_03785"/>
<evidence type="ECO:0000256" key="8">
    <source>
        <dbReference type="ARBA" id="ARBA00023144"/>
    </source>
</evidence>
<feature type="domain" description="NAD-dependent epimerase/dehydratase" evidence="11">
    <location>
        <begin position="3"/>
        <end position="255"/>
    </location>
</feature>
<dbReference type="Proteomes" id="UP000515240">
    <property type="component" value="Chromosome"/>
</dbReference>
<organism evidence="12 13">
    <name type="scientific">Comamonas piscis</name>
    <dbReference type="NCBI Taxonomy" id="1562974"/>
    <lineage>
        <taxon>Bacteria</taxon>
        <taxon>Pseudomonadati</taxon>
        <taxon>Pseudomonadota</taxon>
        <taxon>Betaproteobacteria</taxon>
        <taxon>Burkholderiales</taxon>
        <taxon>Comamonadaceae</taxon>
        <taxon>Comamonas</taxon>
    </lineage>
</organism>
<dbReference type="NCBIfam" id="TIGR01179">
    <property type="entry name" value="galE"/>
    <property type="match status" value="1"/>
</dbReference>
<evidence type="ECO:0000259" key="11">
    <source>
        <dbReference type="Pfam" id="PF01370"/>
    </source>
</evidence>
<dbReference type="UniPathway" id="UPA00214"/>
<dbReference type="GO" id="GO:0005829">
    <property type="term" value="C:cytosol"/>
    <property type="evidence" value="ECO:0007669"/>
    <property type="project" value="TreeGrafter"/>
</dbReference>
<evidence type="ECO:0000256" key="4">
    <source>
        <dbReference type="ARBA" id="ARBA00007637"/>
    </source>
</evidence>
<evidence type="ECO:0000313" key="12">
    <source>
        <dbReference type="EMBL" id="QMV72024.1"/>
    </source>
</evidence>
<keyword evidence="7 10" id="KW-0520">NAD</keyword>
<dbReference type="NCBIfam" id="NF007956">
    <property type="entry name" value="PRK10675.1"/>
    <property type="match status" value="1"/>
</dbReference>
<reference evidence="12 13" key="1">
    <citation type="journal article" date="2020" name="G3 (Bethesda)">
        <title>CeMbio - The Caenorhabditis elegans Microbiome Resource.</title>
        <authorList>
            <person name="Dirksen P."/>
            <person name="Assie A."/>
            <person name="Zimmermann J."/>
            <person name="Zhang F."/>
            <person name="Tietje A.M."/>
            <person name="Marsh S.A."/>
            <person name="Felix M.A."/>
            <person name="Shapira M."/>
            <person name="Kaleta C."/>
            <person name="Schulenburg H."/>
            <person name="Samuel B."/>
        </authorList>
    </citation>
    <scope>NUCLEOTIDE SEQUENCE [LARGE SCALE GENOMIC DNA]</scope>
    <source>
        <strain evidence="12 13">BIGb0172</strain>
    </source>
</reference>
<proteinExistence type="inferred from homology"/>
<comment type="similarity">
    <text evidence="4 10">Belongs to the NAD(P)-dependent epimerase/dehydratase family.</text>
</comment>
<dbReference type="PANTHER" id="PTHR43725:SF47">
    <property type="entry name" value="UDP-GLUCOSE 4-EPIMERASE"/>
    <property type="match status" value="1"/>
</dbReference>
<dbReference type="GO" id="GO:0003978">
    <property type="term" value="F:UDP-glucose 4-epimerase activity"/>
    <property type="evidence" value="ECO:0007669"/>
    <property type="project" value="UniProtKB-UniRule"/>
</dbReference>
<dbReference type="PANTHER" id="PTHR43725">
    <property type="entry name" value="UDP-GLUCOSE 4-EPIMERASE"/>
    <property type="match status" value="1"/>
</dbReference>
<dbReference type="EMBL" id="CP058554">
    <property type="protein sequence ID" value="QMV72024.1"/>
    <property type="molecule type" value="Genomic_DNA"/>
</dbReference>
<comment type="catalytic activity">
    <reaction evidence="1 10">
        <text>UDP-alpha-D-glucose = UDP-alpha-D-galactose</text>
        <dbReference type="Rhea" id="RHEA:22168"/>
        <dbReference type="ChEBI" id="CHEBI:58885"/>
        <dbReference type="ChEBI" id="CHEBI:66914"/>
        <dbReference type="EC" id="5.1.3.2"/>
    </reaction>
</comment>
<dbReference type="RefSeq" id="WP_182326449.1">
    <property type="nucleotide sequence ID" value="NZ_CP058554.1"/>
</dbReference>
<dbReference type="Pfam" id="PF01370">
    <property type="entry name" value="Epimerase"/>
    <property type="match status" value="1"/>
</dbReference>
<dbReference type="AlphaFoldDB" id="A0A7G5EDE9"/>
<accession>A0A7G5EDE9</accession>